<feature type="region of interest" description="Disordered" evidence="1">
    <location>
        <begin position="870"/>
        <end position="889"/>
    </location>
</feature>
<dbReference type="PANTHER" id="PTHR34819:SF3">
    <property type="entry name" value="CELL SURFACE PROTEIN"/>
    <property type="match status" value="1"/>
</dbReference>
<dbReference type="InterPro" id="IPR013783">
    <property type="entry name" value="Ig-like_fold"/>
</dbReference>
<accession>A0ABV4B2H2</accession>
<feature type="domain" description="SpaA-like prealbumin fold" evidence="3">
    <location>
        <begin position="159"/>
        <end position="271"/>
    </location>
</feature>
<dbReference type="Pfam" id="PF17963">
    <property type="entry name" value="Big_9"/>
    <property type="match status" value="1"/>
</dbReference>
<evidence type="ECO:0000313" key="4">
    <source>
        <dbReference type="EMBL" id="MEY2251694.1"/>
    </source>
</evidence>
<feature type="domain" description="DUF11" evidence="2">
    <location>
        <begin position="512"/>
        <end position="618"/>
    </location>
</feature>
<evidence type="ECO:0000259" key="3">
    <source>
        <dbReference type="Pfam" id="PF24514"/>
    </source>
</evidence>
<feature type="domain" description="DUF11" evidence="2">
    <location>
        <begin position="897"/>
        <end position="1006"/>
    </location>
</feature>
<dbReference type="Pfam" id="PF24514">
    <property type="entry name" value="SpaA_4"/>
    <property type="match status" value="1"/>
</dbReference>
<feature type="domain" description="DUF11" evidence="2">
    <location>
        <begin position="1318"/>
        <end position="1404"/>
    </location>
</feature>
<dbReference type="RefSeq" id="WP_369460086.1">
    <property type="nucleotide sequence ID" value="NZ_JBGBDC010000004.1"/>
</dbReference>
<dbReference type="Gene3D" id="2.60.40.10">
    <property type="entry name" value="Immunoglobulins"/>
    <property type="match status" value="1"/>
</dbReference>
<dbReference type="Proteomes" id="UP001562178">
    <property type="component" value="Unassembled WGS sequence"/>
</dbReference>
<feature type="domain" description="DUF11" evidence="2">
    <location>
        <begin position="1548"/>
        <end position="1647"/>
    </location>
</feature>
<dbReference type="InterPro" id="IPR055371">
    <property type="entry name" value="SpaA_PFL_dom_4"/>
</dbReference>
<evidence type="ECO:0000313" key="5">
    <source>
        <dbReference type="Proteomes" id="UP001562178"/>
    </source>
</evidence>
<comment type="caution">
    <text evidence="4">The sequence shown here is derived from an EMBL/GenBank/DDBJ whole genome shotgun (WGS) entry which is preliminary data.</text>
</comment>
<organism evidence="4 5">
    <name type="scientific">Comamonas sediminis</name>
    <dbReference type="NCBI Taxonomy" id="1783360"/>
    <lineage>
        <taxon>Bacteria</taxon>
        <taxon>Pseudomonadati</taxon>
        <taxon>Pseudomonadota</taxon>
        <taxon>Betaproteobacteria</taxon>
        <taxon>Burkholderiales</taxon>
        <taxon>Comamonadaceae</taxon>
        <taxon>Comamonas</taxon>
    </lineage>
</organism>
<dbReference type="InterPro" id="IPR001434">
    <property type="entry name" value="OmcB-like_DUF11"/>
</dbReference>
<sequence length="1837" mass="176741">MSTASTFNNGGTVTFQNVRGLERSVTTPAFLRATGNTVLSYTFSPPVPANRIALFIFDIGIASTPTYTPSMTLAVTGGASPSHFSLSTMSAGGAAPYDVFNYNPATGVISRGNPSPTVRESGAVVGNSSSLVSSLTLTTSGLANGDLVGYGLASIPTCVTTSKVSYGATGNFAFAHTNLSSPTASLTTTAVNTPVTSAPAYVPNPTLPVSIAETLPASPPGWRLATASCTDANSAITGNTGLLGSRTGNTISLPASVLHPAANISCQMANSLLLAADDTQTTLMDVPVNGTASIFANDTGTNVALVGLNGAACTAFPCVRNLAGGTLSVSAAGDYGFVPAAGFTGVVTVPYQITDAAGLTANANIIITVTPAPRLGLAKSSNGPWAVQQSGALYTLSVSNTGTAPTSGLVTVRDSLPAGISATAGTYGGWNCAVSGQAVSCTSSAPIAVGAVSAIALPVTVGAAAVPGVANSATVGGGGDPANGGNAPEPGSCSAGDPRCASTSTAVAVQADLGITKSASPSGSYLPGQALNYQIVVSNAGPSDANGVTVTDNVPANVAVSSWSCTPVANCGASSSGTGNAINLTGVNLASGQSVTVNVSGVAQLSATGDIVNSASVTPPAGVGCSVLPCAKTSTTTNTNSGAPALRIQKSATPAAFAVGQPGTYSILVGNSGTSSTVGPITVNDTMPAGVSINLPVTATGWDCSASSSSQLACTSNAVLLPGSNAPVINAPVSVANGTSALVSNSATVSGGGASCTTGCQSTVNTSVNTPRLDVVKTLSSPFVVGVASQYVITATNNGQAPTLAGTITDDIPAGLAIGNLPAACTAAGQTVTCQVPAGIATGGAVSFTIPVTPQPSAIGQSLVNTAQADANTGDPSCPAEAHCSGTTDNPVTAPQLSLTKQSSVGAFTVGVPAQYVLTLSNTGTAATTEAAVVTDTMPAGLTIDTASLPAACTQAPAGSQTLVCTAAAGLASGASTSFTISVTAQNAVNGQSVSNQATATGGGDPLCAAGTAAADLPARCKPQSTTAVDAPQLTLAKTASSLSVGVPSSYTLTVTNTGTAPTNAPITVTDLVPSSMTLGTLPAGCTAAGQQVNCVSAASLAAGSSISFVLPVTPQASAAPSVSNSASVQGGGDPTCPTTDNCKVTNTTAVDTPSLQLSKTDNGPWVVGQAGAQYTLTVANTNASVGTVGPITVRDSMPAGITPAAGTYGNWVCTVSGQEVGCTSAASIAGGSSDTINLPVTVTAAAIGGATGDVTNHASAAGGGDPYNGGAAPQPGAACTDASHCTSKLTSVSTAAALSIAKALTQVNGAASPAGYQAQPGDTLTYTITVTNSGGTPGQVTLTETVSAGTSYAGTAEGWSAGECTTAGTSCTQTVQVAAASSAVVGFTVLVDTPLAQAAISNAITSDLPGACGADCTVSTSAASANVVVATQPPVTVAVGSPVTVVSSCTNQGPAAARNADCVVSGVPADATNVSTVCTVDGTPVTPPVANLASGAAISCTTIFTPASPGVVSITTAGRSNSYDPDSSNNTASTGVNVSLTPPALTLSKTSAGSVVGGESLSYTLTVTNSGQTDAAAGVLVYDQLPAGMVATAATGGVCTPLGSAGALLSCAVGSPVAANGGTAAIVLTATAPDVEGNLTNYASVDPAGGTPAVPGPGCAGANCASATTAVSAQPGLVLRKTNNASSVTAGSTVTYTVSISNPGSVAVSGLRWSDTPGSGLSDVAIAGQTGDDKGSDPGACTGLTCSAISVAAGGQVSYTVRAKVNGAAGGTAANSAVLEGGRCTVDAPCTATDSDAIVSGEVIPVPLGSDAALVLLALLLLAGGWTQLPARARRR</sequence>
<keyword evidence="5" id="KW-1185">Reference proteome</keyword>
<dbReference type="InterPro" id="IPR047589">
    <property type="entry name" value="DUF11_rpt"/>
</dbReference>
<dbReference type="InterPro" id="IPR051172">
    <property type="entry name" value="Chlamydia_OmcB"/>
</dbReference>
<protein>
    <submittedName>
        <fullName evidence="4">Ig-like domain-containing protein</fullName>
    </submittedName>
</protein>
<dbReference type="Pfam" id="PF01345">
    <property type="entry name" value="DUF11"/>
    <property type="match status" value="6"/>
</dbReference>
<dbReference type="EMBL" id="JBGBDC010000004">
    <property type="protein sequence ID" value="MEY2251694.1"/>
    <property type="molecule type" value="Genomic_DNA"/>
</dbReference>
<feature type="domain" description="DUF11" evidence="2">
    <location>
        <begin position="773"/>
        <end position="876"/>
    </location>
</feature>
<evidence type="ECO:0000259" key="2">
    <source>
        <dbReference type="Pfam" id="PF01345"/>
    </source>
</evidence>
<evidence type="ECO:0000256" key="1">
    <source>
        <dbReference type="SAM" id="MobiDB-lite"/>
    </source>
</evidence>
<name>A0ABV4B2H2_9BURK</name>
<dbReference type="NCBIfam" id="TIGR01451">
    <property type="entry name" value="B_ant_repeat"/>
    <property type="match status" value="5"/>
</dbReference>
<feature type="domain" description="DUF11" evidence="2">
    <location>
        <begin position="1678"/>
        <end position="1782"/>
    </location>
</feature>
<gene>
    <name evidence="4" type="ORF">AB7A72_11830</name>
</gene>
<dbReference type="PANTHER" id="PTHR34819">
    <property type="entry name" value="LARGE CYSTEINE-RICH PERIPLASMIC PROTEIN OMCB"/>
    <property type="match status" value="1"/>
</dbReference>
<reference evidence="4 5" key="1">
    <citation type="journal article" date="2016" name="Int. J. Syst. Evol. Microbiol.">
        <title>Description of Comamonas sediminis sp. nov., isolated from lagoon sediments.</title>
        <authorList>
            <person name="Subhash Y."/>
            <person name="Bang J.J."/>
            <person name="You T.H."/>
            <person name="Lee S.S."/>
        </authorList>
    </citation>
    <scope>NUCLEOTIDE SEQUENCE [LARGE SCALE GENOMIC DNA]</scope>
    <source>
        <strain evidence="4 5">JCM 31169</strain>
    </source>
</reference>
<proteinExistence type="predicted"/>